<name>A0A263BXN4_9BACI</name>
<organism evidence="13 14">
    <name type="scientific">Lottiidibacillus patelloidae</name>
    <dbReference type="NCBI Taxonomy" id="2670334"/>
    <lineage>
        <taxon>Bacteria</taxon>
        <taxon>Bacillati</taxon>
        <taxon>Bacillota</taxon>
        <taxon>Bacilli</taxon>
        <taxon>Bacillales</taxon>
        <taxon>Bacillaceae</taxon>
        <taxon>Lottiidibacillus</taxon>
    </lineage>
</organism>
<gene>
    <name evidence="13" type="ORF">CIB95_00365</name>
</gene>
<dbReference type="Pfam" id="PF00232">
    <property type="entry name" value="Glyco_hydro_1"/>
    <property type="match status" value="1"/>
</dbReference>
<evidence type="ECO:0000256" key="6">
    <source>
        <dbReference type="ARBA" id="ARBA00023277"/>
    </source>
</evidence>
<feature type="active site" description="Nucleophile" evidence="9 11">
    <location>
        <position position="352"/>
    </location>
</feature>
<reference evidence="14" key="1">
    <citation type="submission" date="2017-08" db="EMBL/GenBank/DDBJ databases">
        <authorList>
            <person name="Huang Z."/>
        </authorList>
    </citation>
    <scope>NUCLEOTIDE SEQUENCE [LARGE SCALE GENOMIC DNA]</scope>
    <source>
        <strain evidence="14">SA5d-4</strain>
    </source>
</reference>
<dbReference type="AlphaFoldDB" id="A0A263BXN4"/>
<sequence>MKLKFSKDFIFGTATSSYQIEGAINEGGRTPSIWDTFSETPGKVLNGDTGAIACDHYHRYEEDIEIIKSLGVDSYRFSIAWPRIFPKDGEYNAEGMEFYKNLSMKLVEAGIKPFVTLYHWDMPQWAHEKGGWVSRDSVQWFKEFAEKCFEELDEYVGMWITHNEPWCAALLGYHQGVHAPGHTNMEEALKAAHHIMLSHGEAVKLYKEEMKLKKSIGITLNLSPVYGASDSQNDQLAANNLDGYVNRWFLDPILKGNYPMDMMNLYSKYVHSYDFIKEGDLELIAYPSDFLGINFYNRQLVEFHSASDFLFKSAYSDYPKSGMGWDISPKEFKELIYRLREEYTDLPIYITENGAAFDDVLEEDGTVHDKDRVSYVEQHLTAVAELNNEGHNIAGYYLWSLLDNFEWAFGYEKRFGITYVDFDTQKRYLKDSAKRYTEIVKAREI</sequence>
<keyword evidence="8" id="KW-0624">Polysaccharide degradation</keyword>
<accession>A0A263BXN4</accession>
<proteinExistence type="inferred from homology"/>
<dbReference type="InterPro" id="IPR033132">
    <property type="entry name" value="GH_1_N_CS"/>
</dbReference>
<feature type="active site" description="Proton donor" evidence="9">
    <location>
        <position position="164"/>
    </location>
</feature>
<protein>
    <recommendedName>
        <fullName evidence="3 12">Beta-glucosidase</fullName>
        <ecNumber evidence="3 12">3.2.1.21</ecNumber>
    </recommendedName>
</protein>
<dbReference type="EMBL" id="NPIA01000001">
    <property type="protein sequence ID" value="OZM58067.1"/>
    <property type="molecule type" value="Genomic_DNA"/>
</dbReference>
<comment type="caution">
    <text evidence="13">The sequence shown here is derived from an EMBL/GenBank/DDBJ whole genome shotgun (WGS) entry which is preliminary data.</text>
</comment>
<dbReference type="InterPro" id="IPR017853">
    <property type="entry name" value="GH"/>
</dbReference>
<feature type="binding site" evidence="10">
    <location>
        <position position="119"/>
    </location>
    <ligand>
        <name>substrate</name>
    </ligand>
</feature>
<dbReference type="GO" id="GO:0030245">
    <property type="term" value="P:cellulose catabolic process"/>
    <property type="evidence" value="ECO:0007669"/>
    <property type="project" value="UniProtKB-KW"/>
</dbReference>
<evidence type="ECO:0000256" key="5">
    <source>
        <dbReference type="ARBA" id="ARBA00023001"/>
    </source>
</evidence>
<feature type="binding site" evidence="10">
    <location>
        <position position="399"/>
    </location>
    <ligand>
        <name>substrate</name>
    </ligand>
</feature>
<evidence type="ECO:0000256" key="7">
    <source>
        <dbReference type="ARBA" id="ARBA00023295"/>
    </source>
</evidence>
<dbReference type="PANTHER" id="PTHR10353">
    <property type="entry name" value="GLYCOSYL HYDROLASE"/>
    <property type="match status" value="1"/>
</dbReference>
<dbReference type="PANTHER" id="PTHR10353:SF36">
    <property type="entry name" value="LP05116P"/>
    <property type="match status" value="1"/>
</dbReference>
<dbReference type="InterPro" id="IPR018120">
    <property type="entry name" value="Glyco_hydro_1_AS"/>
</dbReference>
<dbReference type="InterPro" id="IPR001360">
    <property type="entry name" value="Glyco_hydro_1"/>
</dbReference>
<evidence type="ECO:0000256" key="10">
    <source>
        <dbReference type="PIRSR" id="PIRSR617736-2"/>
    </source>
</evidence>
<evidence type="ECO:0000256" key="11">
    <source>
        <dbReference type="PROSITE-ProRule" id="PRU10055"/>
    </source>
</evidence>
<keyword evidence="4 12" id="KW-0378">Hydrolase</keyword>
<evidence type="ECO:0000313" key="14">
    <source>
        <dbReference type="Proteomes" id="UP000217083"/>
    </source>
</evidence>
<keyword evidence="5" id="KW-0136">Cellulose degradation</keyword>
<keyword evidence="7 12" id="KW-0326">Glycosidase</keyword>
<evidence type="ECO:0000256" key="8">
    <source>
        <dbReference type="ARBA" id="ARBA00023326"/>
    </source>
</evidence>
<dbReference type="RefSeq" id="WP_094920361.1">
    <property type="nucleotide sequence ID" value="NZ_NPIA01000001.1"/>
</dbReference>
<dbReference type="Gene3D" id="3.20.20.80">
    <property type="entry name" value="Glycosidases"/>
    <property type="match status" value="1"/>
</dbReference>
<dbReference type="InterPro" id="IPR017736">
    <property type="entry name" value="Glyco_hydro_1_beta-glucosidase"/>
</dbReference>
<feature type="binding site" evidence="10">
    <location>
        <position position="163"/>
    </location>
    <ligand>
        <name>substrate</name>
    </ligand>
</feature>
<dbReference type="NCBIfam" id="TIGR03356">
    <property type="entry name" value="BGL"/>
    <property type="match status" value="1"/>
</dbReference>
<evidence type="ECO:0000256" key="3">
    <source>
        <dbReference type="ARBA" id="ARBA00012744"/>
    </source>
</evidence>
<feature type="binding site" evidence="10">
    <location>
        <position position="296"/>
    </location>
    <ligand>
        <name>substrate</name>
    </ligand>
</feature>
<dbReference type="EC" id="3.2.1.21" evidence="3 12"/>
<dbReference type="Proteomes" id="UP000217083">
    <property type="component" value="Unassembled WGS sequence"/>
</dbReference>
<evidence type="ECO:0000256" key="12">
    <source>
        <dbReference type="RuleBase" id="RU361175"/>
    </source>
</evidence>
<dbReference type="FunFam" id="3.20.20.80:FF:000004">
    <property type="entry name" value="Beta-glucosidase 6-phospho-beta-glucosidase"/>
    <property type="match status" value="1"/>
</dbReference>
<comment type="catalytic activity">
    <reaction evidence="1 12">
        <text>Hydrolysis of terminal, non-reducing beta-D-glucosyl residues with release of beta-D-glucose.</text>
        <dbReference type="EC" id="3.2.1.21"/>
    </reaction>
</comment>
<dbReference type="SUPFAM" id="SSF51445">
    <property type="entry name" value="(Trans)glycosidases"/>
    <property type="match status" value="1"/>
</dbReference>
<evidence type="ECO:0000256" key="1">
    <source>
        <dbReference type="ARBA" id="ARBA00000448"/>
    </source>
</evidence>
<evidence type="ECO:0000313" key="13">
    <source>
        <dbReference type="EMBL" id="OZM58067.1"/>
    </source>
</evidence>
<evidence type="ECO:0000256" key="9">
    <source>
        <dbReference type="PIRSR" id="PIRSR617736-1"/>
    </source>
</evidence>
<dbReference type="PRINTS" id="PR00131">
    <property type="entry name" value="GLHYDRLASE1"/>
</dbReference>
<evidence type="ECO:0000256" key="4">
    <source>
        <dbReference type="ARBA" id="ARBA00022801"/>
    </source>
</evidence>
<dbReference type="PROSITE" id="PS00653">
    <property type="entry name" value="GLYCOSYL_HYDROL_F1_2"/>
    <property type="match status" value="1"/>
</dbReference>
<dbReference type="GO" id="GO:0005829">
    <property type="term" value="C:cytosol"/>
    <property type="evidence" value="ECO:0007669"/>
    <property type="project" value="TreeGrafter"/>
</dbReference>
<dbReference type="GO" id="GO:0008422">
    <property type="term" value="F:beta-glucosidase activity"/>
    <property type="evidence" value="ECO:0007669"/>
    <property type="project" value="UniProtKB-EC"/>
</dbReference>
<feature type="binding site" evidence="10">
    <location>
        <begin position="406"/>
        <end position="407"/>
    </location>
    <ligand>
        <name>substrate</name>
    </ligand>
</feature>
<reference evidence="13 14" key="2">
    <citation type="submission" date="2017-09" db="EMBL/GenBank/DDBJ databases">
        <title>Bacillus patelloidae sp. nov., isolated from the intestinal tract of a marine limpet.</title>
        <authorList>
            <person name="Liu R."/>
            <person name="Dong C."/>
            <person name="Shao Z."/>
        </authorList>
    </citation>
    <scope>NUCLEOTIDE SEQUENCE [LARGE SCALE GENOMIC DNA]</scope>
    <source>
        <strain evidence="13 14">SA5d-4</strain>
    </source>
</reference>
<keyword evidence="6" id="KW-0119">Carbohydrate metabolism</keyword>
<keyword evidence="14" id="KW-1185">Reference proteome</keyword>
<comment type="similarity">
    <text evidence="2 12">Belongs to the glycosyl hydrolase 1 family.</text>
</comment>
<evidence type="ECO:0000256" key="2">
    <source>
        <dbReference type="ARBA" id="ARBA00010838"/>
    </source>
</evidence>
<feature type="binding site" evidence="10">
    <location>
        <position position="19"/>
    </location>
    <ligand>
        <name>substrate</name>
    </ligand>
</feature>
<dbReference type="PROSITE" id="PS00572">
    <property type="entry name" value="GLYCOSYL_HYDROL_F1_1"/>
    <property type="match status" value="1"/>
</dbReference>